<accession>A0ACB9LB74</accession>
<organism evidence="1 2">
    <name type="scientific">Bauhinia variegata</name>
    <name type="common">Purple orchid tree</name>
    <name type="synonym">Phanera variegata</name>
    <dbReference type="NCBI Taxonomy" id="167791"/>
    <lineage>
        <taxon>Eukaryota</taxon>
        <taxon>Viridiplantae</taxon>
        <taxon>Streptophyta</taxon>
        <taxon>Embryophyta</taxon>
        <taxon>Tracheophyta</taxon>
        <taxon>Spermatophyta</taxon>
        <taxon>Magnoliopsida</taxon>
        <taxon>eudicotyledons</taxon>
        <taxon>Gunneridae</taxon>
        <taxon>Pentapetalae</taxon>
        <taxon>rosids</taxon>
        <taxon>fabids</taxon>
        <taxon>Fabales</taxon>
        <taxon>Fabaceae</taxon>
        <taxon>Cercidoideae</taxon>
        <taxon>Cercideae</taxon>
        <taxon>Bauhiniinae</taxon>
        <taxon>Bauhinia</taxon>
    </lineage>
</organism>
<comment type="caution">
    <text evidence="1">The sequence shown here is derived from an EMBL/GenBank/DDBJ whole genome shotgun (WGS) entry which is preliminary data.</text>
</comment>
<dbReference type="EMBL" id="CM039437">
    <property type="protein sequence ID" value="KAI4306691.1"/>
    <property type="molecule type" value="Genomic_DNA"/>
</dbReference>
<name>A0ACB9LB74_BAUVA</name>
<proteinExistence type="predicted"/>
<protein>
    <submittedName>
        <fullName evidence="1">Uncharacterized protein</fullName>
    </submittedName>
</protein>
<keyword evidence="2" id="KW-1185">Reference proteome</keyword>
<evidence type="ECO:0000313" key="1">
    <source>
        <dbReference type="EMBL" id="KAI4306691.1"/>
    </source>
</evidence>
<reference evidence="1 2" key="1">
    <citation type="journal article" date="2022" name="DNA Res.">
        <title>Chromosomal-level genome assembly of the orchid tree Bauhinia variegata (Leguminosae; Cercidoideae) supports the allotetraploid origin hypothesis of Bauhinia.</title>
        <authorList>
            <person name="Zhong Y."/>
            <person name="Chen Y."/>
            <person name="Zheng D."/>
            <person name="Pang J."/>
            <person name="Liu Y."/>
            <person name="Luo S."/>
            <person name="Meng S."/>
            <person name="Qian L."/>
            <person name="Wei D."/>
            <person name="Dai S."/>
            <person name="Zhou R."/>
        </authorList>
    </citation>
    <scope>NUCLEOTIDE SEQUENCE [LARGE SCALE GENOMIC DNA]</scope>
    <source>
        <strain evidence="1">BV-YZ2020</strain>
    </source>
</reference>
<gene>
    <name evidence="1" type="ORF">L6164_029946</name>
</gene>
<dbReference type="Proteomes" id="UP000828941">
    <property type="component" value="Chromosome 12"/>
</dbReference>
<sequence length="391" mass="45335">MLGIMLCFLYRTSLSQTHRQITTISRIPLHLVFVSVQNQNSWLSVKYMSTTSNVSSFAASYLINTCGFSPEKAALASKYLKFKTREKPDFRIEFFKKHGFSETQVLSMIREVPQLLRLNPEKNLLPKIQFFKSRGILCSDIPKIIGSCPNVLRRSLEKQIIPSFDFWLRLFRSEEKFIKVIKRYSGILFDLDTYVVPNIKVLREVGVPESNIVKLLEWHPQVFARKHDRFKEMVAQVKEMGLDPMMAVFVFAIGTMASLSKSSWIKKADLYKKWGWSDEELLAAFGRYPQCMTVSEDKIEKTMEFLINEMGCESSTIARNPSLLGMSFNRRIVPRASVFQVLLSKGLVKKLSLWQLFFPSENAFLKKFIMHHENEANELFRLYQAKMDVKG</sequence>
<evidence type="ECO:0000313" key="2">
    <source>
        <dbReference type="Proteomes" id="UP000828941"/>
    </source>
</evidence>